<protein>
    <recommendedName>
        <fullName evidence="3">aspartate--tRNA ligase</fullName>
        <ecNumber evidence="3">6.1.1.12</ecNumber>
    </recommendedName>
</protein>
<dbReference type="PRINTS" id="PR01042">
    <property type="entry name" value="TRNASYNTHASP"/>
</dbReference>
<dbReference type="GO" id="GO:0005524">
    <property type="term" value="F:ATP binding"/>
    <property type="evidence" value="ECO:0007669"/>
    <property type="project" value="UniProtKB-KW"/>
</dbReference>
<evidence type="ECO:0000256" key="3">
    <source>
        <dbReference type="ARBA" id="ARBA00012841"/>
    </source>
</evidence>
<dbReference type="InterPro" id="IPR004523">
    <property type="entry name" value="Asp-tRNA_synthase_2"/>
</dbReference>
<dbReference type="PANTHER" id="PTHR43450">
    <property type="entry name" value="ASPARTYL-TRNA SYNTHETASE"/>
    <property type="match status" value="1"/>
</dbReference>
<sequence length="526" mass="61202">MDDLSIDSVSFNDQLLIDHKTITITGFLESIKHKKNFGFLILRSFPQTIQCIFSKDILKEKYEQFTNLNQESFLRLTGYPKKLTKPIKATTIKFYELEITDLKIESSAEKLPFDLKDLNNNILKIEIKKENKKSGSAQIQEQRDEGDENNLQPDVSMKTRLDNRTVDLRSIPSSCIIRLLDETMFLFRSYLRQHSFMEMKTPKLLESGTEGGANLFEVKYFKKTAYLAQSPQFYKQMMIISGFKKVYEIGHVYRQEESNINRYLSEFIGLDLEMETDSMDTLIHFIYNLFFYIFKNIELLEEFETLKKYFPFENLVLSEQPYIIKHSECVKLLKENGHEINYTDDLSRGQEKALGDIIKQNKNVDFFIIKEYPKKVRAFYTETLKESFSENDTKYVDKKSFDKKSTDQISDDKISDNQISDDKISEIEVDPISEIEYSKSFDGILRSEEIFSGSIRIHDHDRLKQSAIDLNINPENISSYLNCFKFGVPRHGGCGVGLERLVKAMVGGKDIRLFTAFCRDPGRLGP</sequence>
<dbReference type="SUPFAM" id="SSF50249">
    <property type="entry name" value="Nucleic acid-binding proteins"/>
    <property type="match status" value="1"/>
</dbReference>
<comment type="catalytic activity">
    <reaction evidence="10">
        <text>tRNA(Asp) + L-aspartate + ATP = L-aspartyl-tRNA(Asp) + AMP + diphosphate</text>
        <dbReference type="Rhea" id="RHEA:19649"/>
        <dbReference type="Rhea" id="RHEA-COMP:9660"/>
        <dbReference type="Rhea" id="RHEA-COMP:9678"/>
        <dbReference type="ChEBI" id="CHEBI:29991"/>
        <dbReference type="ChEBI" id="CHEBI:30616"/>
        <dbReference type="ChEBI" id="CHEBI:33019"/>
        <dbReference type="ChEBI" id="CHEBI:78442"/>
        <dbReference type="ChEBI" id="CHEBI:78516"/>
        <dbReference type="ChEBI" id="CHEBI:456215"/>
        <dbReference type="EC" id="6.1.1.12"/>
    </reaction>
</comment>
<dbReference type="EMBL" id="LGUB01000016">
    <property type="protein sequence ID" value="KRH94933.1"/>
    <property type="molecule type" value="Genomic_DNA"/>
</dbReference>
<evidence type="ECO:0000256" key="10">
    <source>
        <dbReference type="ARBA" id="ARBA00047904"/>
    </source>
</evidence>
<comment type="subcellular location">
    <subcellularLocation>
        <location evidence="1">Cytoplasm</location>
    </subcellularLocation>
</comment>
<dbReference type="GO" id="GO:0006422">
    <property type="term" value="P:aspartyl-tRNA aminoacylation"/>
    <property type="evidence" value="ECO:0007669"/>
    <property type="project" value="InterPro"/>
</dbReference>
<evidence type="ECO:0000256" key="6">
    <source>
        <dbReference type="ARBA" id="ARBA00022741"/>
    </source>
</evidence>
<organism evidence="13 14">
    <name type="scientific">Pseudoloma neurophilia</name>
    <dbReference type="NCBI Taxonomy" id="146866"/>
    <lineage>
        <taxon>Eukaryota</taxon>
        <taxon>Fungi</taxon>
        <taxon>Fungi incertae sedis</taxon>
        <taxon>Microsporidia</taxon>
        <taxon>Pseudoloma</taxon>
    </lineage>
</organism>
<evidence type="ECO:0000256" key="1">
    <source>
        <dbReference type="ARBA" id="ARBA00004496"/>
    </source>
</evidence>
<dbReference type="AlphaFoldDB" id="A0A0R0M477"/>
<comment type="caution">
    <text evidence="13">The sequence shown here is derived from an EMBL/GenBank/DDBJ whole genome shotgun (WGS) entry which is preliminary data.</text>
</comment>
<feature type="region of interest" description="Disordered" evidence="11">
    <location>
        <begin position="134"/>
        <end position="156"/>
    </location>
</feature>
<evidence type="ECO:0000256" key="9">
    <source>
        <dbReference type="ARBA" id="ARBA00023146"/>
    </source>
</evidence>
<dbReference type="Proteomes" id="UP000051530">
    <property type="component" value="Unassembled WGS sequence"/>
</dbReference>
<evidence type="ECO:0000256" key="4">
    <source>
        <dbReference type="ARBA" id="ARBA00022490"/>
    </source>
</evidence>
<dbReference type="Pfam" id="PF00152">
    <property type="entry name" value="tRNA-synt_2"/>
    <property type="match status" value="1"/>
</dbReference>
<keyword evidence="9 13" id="KW-0030">Aminoacyl-tRNA synthetase</keyword>
<gene>
    <name evidence="13" type="ORF">M153_9400015697</name>
</gene>
<dbReference type="InterPro" id="IPR004364">
    <property type="entry name" value="Aa-tRNA-synt_II"/>
</dbReference>
<dbReference type="EC" id="6.1.1.12" evidence="3"/>
<proteinExistence type="inferred from homology"/>
<accession>A0A0R0M477</accession>
<keyword evidence="5" id="KW-0436">Ligase</keyword>
<dbReference type="GO" id="GO:0005829">
    <property type="term" value="C:cytosol"/>
    <property type="evidence" value="ECO:0007669"/>
    <property type="project" value="TreeGrafter"/>
</dbReference>
<dbReference type="SUPFAM" id="SSF55681">
    <property type="entry name" value="Class II aaRS and biotin synthetases"/>
    <property type="match status" value="1"/>
</dbReference>
<evidence type="ECO:0000256" key="7">
    <source>
        <dbReference type="ARBA" id="ARBA00022840"/>
    </source>
</evidence>
<dbReference type="PROSITE" id="PS50862">
    <property type="entry name" value="AA_TRNA_LIGASE_II"/>
    <property type="match status" value="1"/>
</dbReference>
<dbReference type="GO" id="GO:0017101">
    <property type="term" value="C:aminoacyl-tRNA synthetase multienzyme complex"/>
    <property type="evidence" value="ECO:0007669"/>
    <property type="project" value="TreeGrafter"/>
</dbReference>
<evidence type="ECO:0000313" key="13">
    <source>
        <dbReference type="EMBL" id="KRH94933.1"/>
    </source>
</evidence>
<evidence type="ECO:0000256" key="8">
    <source>
        <dbReference type="ARBA" id="ARBA00022917"/>
    </source>
</evidence>
<evidence type="ECO:0000256" key="5">
    <source>
        <dbReference type="ARBA" id="ARBA00022598"/>
    </source>
</evidence>
<dbReference type="VEuPathDB" id="MicrosporidiaDB:M153_9400015697"/>
<name>A0A0R0M477_9MICR</name>
<keyword evidence="7" id="KW-0067">ATP-binding</keyword>
<evidence type="ECO:0000256" key="2">
    <source>
        <dbReference type="ARBA" id="ARBA00005312"/>
    </source>
</evidence>
<dbReference type="OrthoDB" id="372395at2759"/>
<feature type="domain" description="Aminoacyl-transfer RNA synthetases class-II family profile" evidence="12">
    <location>
        <begin position="187"/>
        <end position="526"/>
    </location>
</feature>
<evidence type="ECO:0000313" key="14">
    <source>
        <dbReference type="Proteomes" id="UP000051530"/>
    </source>
</evidence>
<keyword evidence="8" id="KW-0648">Protein biosynthesis</keyword>
<dbReference type="InterPro" id="IPR006195">
    <property type="entry name" value="aa-tRNA-synth_II"/>
</dbReference>
<dbReference type="GO" id="GO:0003723">
    <property type="term" value="F:RNA binding"/>
    <property type="evidence" value="ECO:0007669"/>
    <property type="project" value="TreeGrafter"/>
</dbReference>
<comment type="similarity">
    <text evidence="2">Belongs to the class-II aminoacyl-tRNA synthetase family. Type 2 subfamily.</text>
</comment>
<reference evidence="13 14" key="1">
    <citation type="submission" date="2015-07" db="EMBL/GenBank/DDBJ databases">
        <title>The genome of Pseudoloma neurophilia, a relevant intracellular parasite of the zebrafish.</title>
        <authorList>
            <person name="Ndikumana S."/>
            <person name="Pelin A."/>
            <person name="Sanders J."/>
            <person name="Corradi N."/>
        </authorList>
    </citation>
    <scope>NUCLEOTIDE SEQUENCE [LARGE SCALE GENOMIC DNA]</scope>
    <source>
        <strain evidence="13 14">MK1</strain>
    </source>
</reference>
<dbReference type="Gene3D" id="2.40.50.140">
    <property type="entry name" value="Nucleic acid-binding proteins"/>
    <property type="match status" value="1"/>
</dbReference>
<dbReference type="Gene3D" id="3.30.930.10">
    <property type="entry name" value="Bira Bifunctional Protein, Domain 2"/>
    <property type="match status" value="1"/>
</dbReference>
<dbReference type="InterPro" id="IPR002312">
    <property type="entry name" value="Asp/Asn-tRNA-synth_IIb"/>
</dbReference>
<keyword evidence="14" id="KW-1185">Reference proteome</keyword>
<keyword evidence="4" id="KW-0963">Cytoplasm</keyword>
<dbReference type="InterPro" id="IPR045864">
    <property type="entry name" value="aa-tRNA-synth_II/BPL/LPL"/>
</dbReference>
<evidence type="ECO:0000259" key="12">
    <source>
        <dbReference type="PROSITE" id="PS50862"/>
    </source>
</evidence>
<dbReference type="PANTHER" id="PTHR43450:SF1">
    <property type="entry name" value="ASPARTATE--TRNA LIGASE, CYTOPLASMIC"/>
    <property type="match status" value="1"/>
</dbReference>
<dbReference type="GO" id="GO:0004815">
    <property type="term" value="F:aspartate-tRNA ligase activity"/>
    <property type="evidence" value="ECO:0007669"/>
    <property type="project" value="UniProtKB-EC"/>
</dbReference>
<dbReference type="InterPro" id="IPR012340">
    <property type="entry name" value="NA-bd_OB-fold"/>
</dbReference>
<keyword evidence="6" id="KW-0547">Nucleotide-binding</keyword>
<evidence type="ECO:0000256" key="11">
    <source>
        <dbReference type="SAM" id="MobiDB-lite"/>
    </source>
</evidence>